<evidence type="ECO:0000313" key="3">
    <source>
        <dbReference type="EMBL" id="CAF1005140.1"/>
    </source>
</evidence>
<evidence type="ECO:0000313" key="2">
    <source>
        <dbReference type="EMBL" id="CAF0878802.1"/>
    </source>
</evidence>
<evidence type="ECO:0000313" key="4">
    <source>
        <dbReference type="Proteomes" id="UP000663828"/>
    </source>
</evidence>
<dbReference type="Proteomes" id="UP000663828">
    <property type="component" value="Unassembled WGS sequence"/>
</dbReference>
<gene>
    <name evidence="3" type="ORF">EDS130_LOCUS15089</name>
    <name evidence="2" type="ORF">XAT740_LOCUS6889</name>
</gene>
<reference evidence="2" key="1">
    <citation type="submission" date="2021-02" db="EMBL/GenBank/DDBJ databases">
        <authorList>
            <person name="Nowell W R."/>
        </authorList>
    </citation>
    <scope>NUCLEOTIDE SEQUENCE</scope>
</reference>
<dbReference type="Gene3D" id="3.50.4.10">
    <property type="entry name" value="Hepatocyte Growth Factor"/>
    <property type="match status" value="1"/>
</dbReference>
<dbReference type="EMBL" id="CAJNOR010000319">
    <property type="protein sequence ID" value="CAF0878802.1"/>
    <property type="molecule type" value="Genomic_DNA"/>
</dbReference>
<sequence length="231" mass="24640">MWTCLFFFIVISNAQNIRTLKLFKINNIQYQCNNPGCSSSTIVYVSNLIRCEATCLANTECRTVTFNSSNNRCELFVDIIQQYGNMMSQIGFITMTAIDNRRLFAPTTTTTVTTTTTATTTTTTTTAPTCANTCSSGGTYSSSASTTCDRFCETIPLGAFGTPTGSVGSNGTCYSTSTFCSGGIYTIHRNAYSTVNFDCASGYGCTGFGGCCTGVGNISAPNHYCISCSLN</sequence>
<dbReference type="EMBL" id="CAJNOJ010000063">
    <property type="protein sequence ID" value="CAF1005140.1"/>
    <property type="molecule type" value="Genomic_DNA"/>
</dbReference>
<comment type="caution">
    <text evidence="2">The sequence shown here is derived from an EMBL/GenBank/DDBJ whole genome shotgun (WGS) entry which is preliminary data.</text>
</comment>
<proteinExistence type="predicted"/>
<protein>
    <recommendedName>
        <fullName evidence="1">Apple domain-containing protein</fullName>
    </recommendedName>
</protein>
<dbReference type="Pfam" id="PF00024">
    <property type="entry name" value="PAN_1"/>
    <property type="match status" value="1"/>
</dbReference>
<keyword evidence="4" id="KW-1185">Reference proteome</keyword>
<dbReference type="AlphaFoldDB" id="A0A813Y618"/>
<accession>A0A813Y618</accession>
<name>A0A813Y618_ADIRI</name>
<organism evidence="2 4">
    <name type="scientific">Adineta ricciae</name>
    <name type="common">Rotifer</name>
    <dbReference type="NCBI Taxonomy" id="249248"/>
    <lineage>
        <taxon>Eukaryota</taxon>
        <taxon>Metazoa</taxon>
        <taxon>Spiralia</taxon>
        <taxon>Gnathifera</taxon>
        <taxon>Rotifera</taxon>
        <taxon>Eurotatoria</taxon>
        <taxon>Bdelloidea</taxon>
        <taxon>Adinetida</taxon>
        <taxon>Adinetidae</taxon>
        <taxon>Adineta</taxon>
    </lineage>
</organism>
<feature type="domain" description="Apple" evidence="1">
    <location>
        <begin position="40"/>
        <end position="78"/>
    </location>
</feature>
<dbReference type="OrthoDB" id="10064085at2759"/>
<dbReference type="Proteomes" id="UP000663852">
    <property type="component" value="Unassembled WGS sequence"/>
</dbReference>
<dbReference type="InterPro" id="IPR003609">
    <property type="entry name" value="Pan_app"/>
</dbReference>
<evidence type="ECO:0000259" key="1">
    <source>
        <dbReference type="Pfam" id="PF00024"/>
    </source>
</evidence>